<evidence type="ECO:0000256" key="4">
    <source>
        <dbReference type="PROSITE-ProRule" id="PRU00723"/>
    </source>
</evidence>
<dbReference type="PANTHER" id="PTHR14493:SF50">
    <property type="entry name" value="RING FINGER PROTEIN UNKEMPT"/>
    <property type="match status" value="1"/>
</dbReference>
<dbReference type="AlphaFoldDB" id="A0AAV9XWL6"/>
<accession>A0AAV9XWL6</accession>
<evidence type="ECO:0000313" key="7">
    <source>
        <dbReference type="Proteomes" id="UP001311799"/>
    </source>
</evidence>
<keyword evidence="7" id="KW-1185">Reference proteome</keyword>
<dbReference type="SMART" id="SM00356">
    <property type="entry name" value="ZnF_C3H1"/>
    <property type="match status" value="3"/>
</dbReference>
<comment type="caution">
    <text evidence="6">The sequence shown here is derived from an EMBL/GenBank/DDBJ whole genome shotgun (WGS) entry which is preliminary data.</text>
</comment>
<keyword evidence="3 4" id="KW-0862">Zinc</keyword>
<organism evidence="6 7">
    <name type="scientific">Cryptosporidium xiaoi</name>
    <dbReference type="NCBI Taxonomy" id="659607"/>
    <lineage>
        <taxon>Eukaryota</taxon>
        <taxon>Sar</taxon>
        <taxon>Alveolata</taxon>
        <taxon>Apicomplexa</taxon>
        <taxon>Conoidasida</taxon>
        <taxon>Coccidia</taxon>
        <taxon>Eucoccidiorida</taxon>
        <taxon>Eimeriorina</taxon>
        <taxon>Cryptosporidiidae</taxon>
        <taxon>Cryptosporidium</taxon>
    </lineage>
</organism>
<dbReference type="EMBL" id="JAWDEY010000022">
    <property type="protein sequence ID" value="KAK6588884.1"/>
    <property type="molecule type" value="Genomic_DNA"/>
</dbReference>
<dbReference type="PANTHER" id="PTHR14493">
    <property type="entry name" value="UNKEMPT FAMILY MEMBER"/>
    <property type="match status" value="1"/>
</dbReference>
<evidence type="ECO:0000313" key="6">
    <source>
        <dbReference type="EMBL" id="KAK6588884.1"/>
    </source>
</evidence>
<keyword evidence="2 4" id="KW-0863">Zinc-finger</keyword>
<keyword evidence="1 4" id="KW-0479">Metal-binding</keyword>
<sequence length="328" mass="37980">MEQISTNNLKTLGTELKSKNIYNSASSKSIDNLSNLKFKTDTNCTCSKAEKGEFERNGIKTCKLLNKEELNSFRTLICNDHLNSKCLNPESCFFSHCSAWQRRNPSKYNYSPIICPNIDFLRKGNKGRMSLSCKCKKGRLCEFAHTKEEELYHPDSYKKKKCNSFPNCKRYYCPFIHEDEKPAIGENASANMEIKCDTSSLNTENKHKGRDSFEQIYSDISKGIIDSKKTNFDENKQELLLMLLNCQKLILEGDYCFAKKITENILSSISKIDEYEEFSNIISLNMWSGPIYYPNYLIKSNKKFKQYSQGIEYPGYFCFEDFNSADKH</sequence>
<evidence type="ECO:0000256" key="2">
    <source>
        <dbReference type="ARBA" id="ARBA00022771"/>
    </source>
</evidence>
<reference evidence="6 7" key="1">
    <citation type="submission" date="2023-10" db="EMBL/GenBank/DDBJ databases">
        <title>Comparative genomics analysis reveals potential genetic determinants of host preference in Cryptosporidium xiaoi.</title>
        <authorList>
            <person name="Xiao L."/>
            <person name="Li J."/>
        </authorList>
    </citation>
    <scope>NUCLEOTIDE SEQUENCE [LARGE SCALE GENOMIC DNA]</scope>
    <source>
        <strain evidence="6 7">52996</strain>
    </source>
</reference>
<feature type="zinc finger region" description="C3H1-type" evidence="4">
    <location>
        <begin position="72"/>
        <end position="99"/>
    </location>
</feature>
<evidence type="ECO:0000259" key="5">
    <source>
        <dbReference type="PROSITE" id="PS50103"/>
    </source>
</evidence>
<feature type="domain" description="C3H1-type" evidence="5">
    <location>
        <begin position="72"/>
        <end position="99"/>
    </location>
</feature>
<evidence type="ECO:0000256" key="3">
    <source>
        <dbReference type="ARBA" id="ARBA00022833"/>
    </source>
</evidence>
<gene>
    <name evidence="6" type="ORF">RS030_2250</name>
</gene>
<dbReference type="PROSITE" id="PS50103">
    <property type="entry name" value="ZF_C3H1"/>
    <property type="match status" value="1"/>
</dbReference>
<protein>
    <submittedName>
        <fullName evidence="6">3 CCCH RNA binding domain involved in RNA metabolism</fullName>
    </submittedName>
</protein>
<evidence type="ECO:0000256" key="1">
    <source>
        <dbReference type="ARBA" id="ARBA00022723"/>
    </source>
</evidence>
<dbReference type="Proteomes" id="UP001311799">
    <property type="component" value="Unassembled WGS sequence"/>
</dbReference>
<dbReference type="GO" id="GO:0008270">
    <property type="term" value="F:zinc ion binding"/>
    <property type="evidence" value="ECO:0007669"/>
    <property type="project" value="UniProtKB-KW"/>
</dbReference>
<dbReference type="InterPro" id="IPR000571">
    <property type="entry name" value="Znf_CCCH"/>
</dbReference>
<proteinExistence type="predicted"/>
<name>A0AAV9XWL6_9CRYT</name>
<dbReference type="InterPro" id="IPR045234">
    <property type="entry name" value="Unkempt-like"/>
</dbReference>